<dbReference type="Proteomes" id="UP000729402">
    <property type="component" value="Unassembled WGS sequence"/>
</dbReference>
<evidence type="ECO:0000313" key="1">
    <source>
        <dbReference type="EMBL" id="KAG8083297.1"/>
    </source>
</evidence>
<dbReference type="AlphaFoldDB" id="A0A8J5VST2"/>
<reference evidence="1" key="2">
    <citation type="submission" date="2021-02" db="EMBL/GenBank/DDBJ databases">
        <authorList>
            <person name="Kimball J.A."/>
            <person name="Haas M.W."/>
            <person name="Macchietto M."/>
            <person name="Kono T."/>
            <person name="Duquette J."/>
            <person name="Shao M."/>
        </authorList>
    </citation>
    <scope>NUCLEOTIDE SEQUENCE</scope>
    <source>
        <tissue evidence="1">Fresh leaf tissue</tissue>
    </source>
</reference>
<gene>
    <name evidence="1" type="ORF">GUJ93_ZPchr0015g6839</name>
</gene>
<keyword evidence="2" id="KW-1185">Reference proteome</keyword>
<proteinExistence type="predicted"/>
<organism evidence="1 2">
    <name type="scientific">Zizania palustris</name>
    <name type="common">Northern wild rice</name>
    <dbReference type="NCBI Taxonomy" id="103762"/>
    <lineage>
        <taxon>Eukaryota</taxon>
        <taxon>Viridiplantae</taxon>
        <taxon>Streptophyta</taxon>
        <taxon>Embryophyta</taxon>
        <taxon>Tracheophyta</taxon>
        <taxon>Spermatophyta</taxon>
        <taxon>Magnoliopsida</taxon>
        <taxon>Liliopsida</taxon>
        <taxon>Poales</taxon>
        <taxon>Poaceae</taxon>
        <taxon>BOP clade</taxon>
        <taxon>Oryzoideae</taxon>
        <taxon>Oryzeae</taxon>
        <taxon>Zizaniinae</taxon>
        <taxon>Zizania</taxon>
    </lineage>
</organism>
<comment type="caution">
    <text evidence="1">The sequence shown here is derived from an EMBL/GenBank/DDBJ whole genome shotgun (WGS) entry which is preliminary data.</text>
</comment>
<reference evidence="1" key="1">
    <citation type="journal article" date="2021" name="bioRxiv">
        <title>Whole Genome Assembly and Annotation of Northern Wild Rice, Zizania palustris L., Supports a Whole Genome Duplication in the Zizania Genus.</title>
        <authorList>
            <person name="Haas M."/>
            <person name="Kono T."/>
            <person name="Macchietto M."/>
            <person name="Millas R."/>
            <person name="McGilp L."/>
            <person name="Shao M."/>
            <person name="Duquette J."/>
            <person name="Hirsch C.N."/>
            <person name="Kimball J."/>
        </authorList>
    </citation>
    <scope>NUCLEOTIDE SEQUENCE</scope>
    <source>
        <tissue evidence="1">Fresh leaf tissue</tissue>
    </source>
</reference>
<evidence type="ECO:0000313" key="2">
    <source>
        <dbReference type="Proteomes" id="UP000729402"/>
    </source>
</evidence>
<protein>
    <submittedName>
        <fullName evidence="1">Uncharacterized protein</fullName>
    </submittedName>
</protein>
<sequence length="111" mass="12933">MAARFVFFAELLLFTAQRKISPKKNASACEGVHRCTVLRKRMKKHATAWFADVVLVFPVLLLLSSDCSVQDCTEWLPPCSVSANRTHRRRTTRERKKFDDDKNFVDRRFVD</sequence>
<dbReference type="EMBL" id="JAAALK010000085">
    <property type="protein sequence ID" value="KAG8083297.1"/>
    <property type="molecule type" value="Genomic_DNA"/>
</dbReference>
<accession>A0A8J5VST2</accession>
<name>A0A8J5VST2_ZIZPA</name>